<proteinExistence type="inferred from homology"/>
<dbReference type="PRINTS" id="PR00148">
    <property type="entry name" value="ENOLASE"/>
</dbReference>
<accession>A0A2R4W1L9</accession>
<evidence type="ECO:0000256" key="11">
    <source>
        <dbReference type="PIRSR" id="PIRSR001400-1"/>
    </source>
</evidence>
<evidence type="ECO:0000256" key="12">
    <source>
        <dbReference type="PIRSR" id="PIRSR001400-2"/>
    </source>
</evidence>
<dbReference type="GO" id="GO:0000287">
    <property type="term" value="F:magnesium ion binding"/>
    <property type="evidence" value="ECO:0007669"/>
    <property type="project" value="UniProtKB-UniRule"/>
</dbReference>
<feature type="binding site" evidence="10 13">
    <location>
        <position position="244"/>
    </location>
    <ligand>
        <name>Mg(2+)</name>
        <dbReference type="ChEBI" id="CHEBI:18420"/>
    </ligand>
</feature>
<feature type="binding site" evidence="12">
    <location>
        <position position="287"/>
    </location>
    <ligand>
        <name>substrate</name>
    </ligand>
</feature>
<evidence type="ECO:0000256" key="5">
    <source>
        <dbReference type="ARBA" id="ARBA00022525"/>
    </source>
</evidence>
<comment type="subcellular location">
    <subcellularLocation>
        <location evidence="10">Cytoplasm</location>
    </subcellularLocation>
    <subcellularLocation>
        <location evidence="10">Secreted</location>
    </subcellularLocation>
    <subcellularLocation>
        <location evidence="10">Cell surface</location>
    </subcellularLocation>
    <text evidence="10">Fractions of enolase are present in both the cytoplasm and on the cell surface.</text>
</comment>
<evidence type="ECO:0000256" key="6">
    <source>
        <dbReference type="ARBA" id="ARBA00022842"/>
    </source>
</evidence>
<comment type="catalytic activity">
    <reaction evidence="10">
        <text>(2R)-2-phosphoglycerate = phosphoenolpyruvate + H2O</text>
        <dbReference type="Rhea" id="RHEA:10164"/>
        <dbReference type="ChEBI" id="CHEBI:15377"/>
        <dbReference type="ChEBI" id="CHEBI:58289"/>
        <dbReference type="ChEBI" id="CHEBI:58702"/>
        <dbReference type="EC" id="4.2.1.11"/>
    </reaction>
</comment>
<evidence type="ECO:0000256" key="13">
    <source>
        <dbReference type="PIRSR" id="PIRSR001400-3"/>
    </source>
</evidence>
<evidence type="ECO:0000313" key="16">
    <source>
        <dbReference type="EMBL" id="AWB10590.1"/>
    </source>
</evidence>
<dbReference type="EMBL" id="CP020921">
    <property type="protein sequence ID" value="AWB10590.1"/>
    <property type="molecule type" value="Genomic_DNA"/>
</dbReference>
<keyword evidence="5 10" id="KW-0964">Secreted</keyword>
<protein>
    <recommendedName>
        <fullName evidence="4 10">Enolase</fullName>
        <ecNumber evidence="3 10">4.2.1.11</ecNumber>
    </recommendedName>
    <alternativeName>
        <fullName evidence="10">2-phospho-D-glycerate hydro-lyase</fullName>
    </alternativeName>
    <alternativeName>
        <fullName evidence="10">2-phosphoglycerate dehydratase</fullName>
    </alternativeName>
</protein>
<feature type="binding site" evidence="12">
    <location>
        <position position="390"/>
    </location>
    <ligand>
        <name>substrate</name>
    </ligand>
</feature>
<feature type="binding site" evidence="12">
    <location>
        <position position="314"/>
    </location>
    <ligand>
        <name>substrate</name>
    </ligand>
</feature>
<dbReference type="GO" id="GO:0004634">
    <property type="term" value="F:phosphopyruvate hydratase activity"/>
    <property type="evidence" value="ECO:0007669"/>
    <property type="project" value="UniProtKB-UniRule"/>
</dbReference>
<dbReference type="GO" id="GO:0006096">
    <property type="term" value="P:glycolytic process"/>
    <property type="evidence" value="ECO:0007669"/>
    <property type="project" value="UniProtKB-UniRule"/>
</dbReference>
<dbReference type="InterPro" id="IPR020811">
    <property type="entry name" value="Enolase_N"/>
</dbReference>
<dbReference type="RefSeq" id="WP_108309380.1">
    <property type="nucleotide sequence ID" value="NZ_CP020921.1"/>
</dbReference>
<evidence type="ECO:0000256" key="10">
    <source>
        <dbReference type="HAMAP-Rule" id="MF_00318"/>
    </source>
</evidence>
<dbReference type="EC" id="4.2.1.11" evidence="3 10"/>
<evidence type="ECO:0000259" key="14">
    <source>
        <dbReference type="SMART" id="SM01192"/>
    </source>
</evidence>
<feature type="binding site" evidence="10">
    <location>
        <position position="368"/>
    </location>
    <ligand>
        <name>(2R)-2-phosphoglycerate</name>
        <dbReference type="ChEBI" id="CHEBI:58289"/>
    </ligand>
</feature>
<dbReference type="SMART" id="SM01192">
    <property type="entry name" value="Enolase_C"/>
    <property type="match status" value="1"/>
</dbReference>
<organism evidence="16 17">
    <name type="scientific">Thermodesulfobium acidiphilum</name>
    <dbReference type="NCBI Taxonomy" id="1794699"/>
    <lineage>
        <taxon>Bacteria</taxon>
        <taxon>Pseudomonadati</taxon>
        <taxon>Thermodesulfobiota</taxon>
        <taxon>Thermodesulfobiia</taxon>
        <taxon>Thermodesulfobiales</taxon>
        <taxon>Thermodesulfobiaceae</taxon>
        <taxon>Thermodesulfobium</taxon>
    </lineage>
</organism>
<feature type="active site" description="Proton acceptor" evidence="10 11">
    <location>
        <position position="339"/>
    </location>
</feature>
<dbReference type="Gene3D" id="3.30.390.10">
    <property type="entry name" value="Enolase-like, N-terminal domain"/>
    <property type="match status" value="1"/>
</dbReference>
<feature type="binding site" evidence="10">
    <location>
        <position position="339"/>
    </location>
    <ligand>
        <name>(2R)-2-phosphoglycerate</name>
        <dbReference type="ChEBI" id="CHEBI:58289"/>
    </ligand>
</feature>
<feature type="domain" description="Enolase C-terminal TIM barrel" evidence="14">
    <location>
        <begin position="140"/>
        <end position="427"/>
    </location>
</feature>
<dbReference type="AlphaFoldDB" id="A0A2R4W1L9"/>
<dbReference type="SFLD" id="SFLDF00002">
    <property type="entry name" value="enolase"/>
    <property type="match status" value="1"/>
</dbReference>
<dbReference type="OrthoDB" id="9804716at2"/>
<gene>
    <name evidence="10" type="primary">eno</name>
    <name evidence="16" type="ORF">TDSAC_1248</name>
</gene>
<dbReference type="SFLD" id="SFLDS00001">
    <property type="entry name" value="Enolase"/>
    <property type="match status" value="1"/>
</dbReference>
<evidence type="ECO:0000256" key="2">
    <source>
        <dbReference type="ARBA" id="ARBA00009604"/>
    </source>
</evidence>
<dbReference type="Gene3D" id="3.20.20.120">
    <property type="entry name" value="Enolase-like C-terminal domain"/>
    <property type="match status" value="1"/>
</dbReference>
<feature type="binding site" evidence="12">
    <location>
        <position position="156"/>
    </location>
    <ligand>
        <name>substrate</name>
    </ligand>
</feature>
<sequence>MQEKIASIKAREILDSRGNPTIEVDCLLECGIIARAGVPSGASTGSKEAIELRDNDKKRFFGKGVLQAVKNVNEIIAPKLIGLNATKQKQIDSIMIELDGTPNKAKLGANAILGVSLAVARAASYFSNLPLYQYLGGPNANLLPVPCMNIMNGGIHANWQGADFQEFMIAPYGANTFKEAYEWCSEIYQALKSLLKEKGYSVGVGDEGGFAPLVKSNEEPFELMSKAIENAGLKVGEQVGFALDTAASELYKDGKYILRREKKELEPTKMVKYYEKIVNNFPLILLEDGLAEYDWDSWKILNKVLGEKIELVGDDIFVTNLEIVKRGISENIANSVLIKLNQIGTLSETLDTVKYAQNSKWGTFVSHRSGETTDSFISDLTVAIGAGHLKTGAPARGERVEKYNQLLRIEEELGKYAKYAGKNAFIRPIRS</sequence>
<feature type="binding site" evidence="10">
    <location>
        <position position="390"/>
    </location>
    <ligand>
        <name>(2R)-2-phosphoglycerate</name>
        <dbReference type="ChEBI" id="CHEBI:58289"/>
    </ligand>
</feature>
<feature type="binding site" evidence="12">
    <location>
        <position position="166"/>
    </location>
    <ligand>
        <name>substrate</name>
    </ligand>
</feature>
<comment type="cofactor">
    <cofactor evidence="10">
        <name>Mg(2+)</name>
        <dbReference type="ChEBI" id="CHEBI:18420"/>
    </cofactor>
    <text evidence="10">Binds a second Mg(2+) ion via substrate during catalysis.</text>
</comment>
<evidence type="ECO:0000256" key="4">
    <source>
        <dbReference type="ARBA" id="ARBA00017068"/>
    </source>
</evidence>
<feature type="binding site" evidence="10 13">
    <location>
        <position position="287"/>
    </location>
    <ligand>
        <name>Mg(2+)</name>
        <dbReference type="ChEBI" id="CHEBI:18420"/>
    </ligand>
</feature>
<keyword evidence="8 10" id="KW-0456">Lyase</keyword>
<keyword evidence="7 10" id="KW-0324">Glycolysis</keyword>
<dbReference type="GO" id="GO:0009986">
    <property type="term" value="C:cell surface"/>
    <property type="evidence" value="ECO:0007669"/>
    <property type="project" value="UniProtKB-SubCell"/>
</dbReference>
<dbReference type="KEGG" id="taci:TDSAC_1248"/>
<feature type="active site" description="Proton donor" evidence="10 11">
    <location>
        <position position="207"/>
    </location>
</feature>
<dbReference type="HAMAP" id="MF_00318">
    <property type="entry name" value="Enolase"/>
    <property type="match status" value="1"/>
</dbReference>
<dbReference type="PANTHER" id="PTHR11902:SF1">
    <property type="entry name" value="ENOLASE"/>
    <property type="match status" value="1"/>
</dbReference>
<dbReference type="CDD" id="cd03313">
    <property type="entry name" value="enolase"/>
    <property type="match status" value="1"/>
</dbReference>
<keyword evidence="10 13" id="KW-0479">Metal-binding</keyword>
<dbReference type="InterPro" id="IPR000941">
    <property type="entry name" value="Enolase"/>
</dbReference>
<keyword evidence="10" id="KW-0963">Cytoplasm</keyword>
<dbReference type="NCBIfam" id="TIGR01060">
    <property type="entry name" value="eno"/>
    <property type="match status" value="1"/>
</dbReference>
<evidence type="ECO:0000256" key="8">
    <source>
        <dbReference type="ARBA" id="ARBA00023239"/>
    </source>
</evidence>
<dbReference type="PANTHER" id="PTHR11902">
    <property type="entry name" value="ENOLASE"/>
    <property type="match status" value="1"/>
</dbReference>
<comment type="function">
    <text evidence="9 10">Catalyzes the reversible conversion of 2-phosphoglycerate (2-PG) into phosphoenolpyruvate (PEP). It is essential for the degradation of carbohydrates via glycolysis.</text>
</comment>
<feature type="binding site" evidence="12">
    <location>
        <begin position="366"/>
        <end position="369"/>
    </location>
    <ligand>
        <name>substrate</name>
    </ligand>
</feature>
<dbReference type="SMART" id="SM01193">
    <property type="entry name" value="Enolase_N"/>
    <property type="match status" value="1"/>
</dbReference>
<name>A0A2R4W1L9_THEAF</name>
<comment type="pathway">
    <text evidence="1 10">Carbohydrate degradation; glycolysis; pyruvate from D-glyceraldehyde 3-phosphate: step 4/5.</text>
</comment>
<dbReference type="FunFam" id="3.30.390.10:FF:000001">
    <property type="entry name" value="Enolase"/>
    <property type="match status" value="1"/>
</dbReference>
<feature type="binding site" evidence="10">
    <location>
        <position position="369"/>
    </location>
    <ligand>
        <name>(2R)-2-phosphoglycerate</name>
        <dbReference type="ChEBI" id="CHEBI:58289"/>
    </ligand>
</feature>
<dbReference type="PIRSF" id="PIRSF001400">
    <property type="entry name" value="Enolase"/>
    <property type="match status" value="1"/>
</dbReference>
<feature type="domain" description="Enolase N-terminal" evidence="15">
    <location>
        <begin position="5"/>
        <end position="135"/>
    </location>
</feature>
<dbReference type="UniPathway" id="UPA00109">
    <property type="reaction ID" value="UER00187"/>
</dbReference>
<evidence type="ECO:0000259" key="15">
    <source>
        <dbReference type="SMART" id="SM01193"/>
    </source>
</evidence>
<dbReference type="GO" id="GO:0005576">
    <property type="term" value="C:extracellular region"/>
    <property type="evidence" value="ECO:0007669"/>
    <property type="project" value="UniProtKB-SubCell"/>
</dbReference>
<evidence type="ECO:0000256" key="9">
    <source>
        <dbReference type="ARBA" id="ARBA00045763"/>
    </source>
</evidence>
<dbReference type="Pfam" id="PF00113">
    <property type="entry name" value="Enolase_C"/>
    <property type="match status" value="1"/>
</dbReference>
<dbReference type="Pfam" id="PF03952">
    <property type="entry name" value="Enolase_N"/>
    <property type="match status" value="1"/>
</dbReference>
<dbReference type="SFLD" id="SFLDG00178">
    <property type="entry name" value="enolase"/>
    <property type="match status" value="1"/>
</dbReference>
<evidence type="ECO:0000256" key="1">
    <source>
        <dbReference type="ARBA" id="ARBA00005031"/>
    </source>
</evidence>
<feature type="binding site" evidence="10 13">
    <location>
        <position position="314"/>
    </location>
    <ligand>
        <name>Mg(2+)</name>
        <dbReference type="ChEBI" id="CHEBI:18420"/>
    </ligand>
</feature>
<dbReference type="GO" id="GO:0000015">
    <property type="term" value="C:phosphopyruvate hydratase complex"/>
    <property type="evidence" value="ECO:0007669"/>
    <property type="project" value="InterPro"/>
</dbReference>
<reference evidence="16 17" key="1">
    <citation type="submission" date="2017-04" db="EMBL/GenBank/DDBJ databases">
        <title>Genomic insights into metabolism of Thermodesulfobium acidiphilum.</title>
        <authorList>
            <person name="Toshchakov S.V."/>
            <person name="Frolov E.N."/>
            <person name="Kublanov I.V."/>
            <person name="Samarov N.I."/>
            <person name="Novikov A."/>
            <person name="Lebedinsky A.V."/>
            <person name="Bonch-Osmolovskaya E.A."/>
            <person name="Chernyh N.A."/>
        </authorList>
    </citation>
    <scope>NUCLEOTIDE SEQUENCE [LARGE SCALE GENOMIC DNA]</scope>
    <source>
        <strain evidence="16 17">3127-1</strain>
    </source>
</reference>
<dbReference type="PROSITE" id="PS00164">
    <property type="entry name" value="ENOLASE"/>
    <property type="match status" value="1"/>
</dbReference>
<evidence type="ECO:0000256" key="7">
    <source>
        <dbReference type="ARBA" id="ARBA00023152"/>
    </source>
</evidence>
<dbReference type="InterPro" id="IPR020810">
    <property type="entry name" value="Enolase_C"/>
</dbReference>
<dbReference type="SUPFAM" id="SSF54826">
    <property type="entry name" value="Enolase N-terminal domain-like"/>
    <property type="match status" value="1"/>
</dbReference>
<dbReference type="Proteomes" id="UP000244792">
    <property type="component" value="Chromosome"/>
</dbReference>
<keyword evidence="17" id="KW-1185">Reference proteome</keyword>
<evidence type="ECO:0000313" key="17">
    <source>
        <dbReference type="Proteomes" id="UP000244792"/>
    </source>
</evidence>
<dbReference type="InterPro" id="IPR029017">
    <property type="entry name" value="Enolase-like_N"/>
</dbReference>
<comment type="cofactor">
    <cofactor evidence="13">
        <name>Mg(2+)</name>
        <dbReference type="ChEBI" id="CHEBI:18420"/>
    </cofactor>
    <text evidence="13">Mg(2+) is required for catalysis and for stabilizing the dimer.</text>
</comment>
<keyword evidence="6 10" id="KW-0460">Magnesium</keyword>
<comment type="similarity">
    <text evidence="2 10">Belongs to the enolase family.</text>
</comment>
<dbReference type="InterPro" id="IPR020809">
    <property type="entry name" value="Enolase_CS"/>
</dbReference>
<feature type="binding site" evidence="10">
    <location>
        <position position="165"/>
    </location>
    <ligand>
        <name>(2R)-2-phosphoglycerate</name>
        <dbReference type="ChEBI" id="CHEBI:58289"/>
    </ligand>
</feature>
<dbReference type="SUPFAM" id="SSF51604">
    <property type="entry name" value="Enolase C-terminal domain-like"/>
    <property type="match status" value="1"/>
</dbReference>
<dbReference type="InterPro" id="IPR036849">
    <property type="entry name" value="Enolase-like_C_sf"/>
</dbReference>
<evidence type="ECO:0000256" key="3">
    <source>
        <dbReference type="ARBA" id="ARBA00012058"/>
    </source>
</evidence>